<organism evidence="3 4">
    <name type="scientific">Aliiglaciecola litoralis</name>
    <dbReference type="NCBI Taxonomy" id="582857"/>
    <lineage>
        <taxon>Bacteria</taxon>
        <taxon>Pseudomonadati</taxon>
        <taxon>Pseudomonadota</taxon>
        <taxon>Gammaproteobacteria</taxon>
        <taxon>Alteromonadales</taxon>
        <taxon>Alteromonadaceae</taxon>
        <taxon>Aliiglaciecola</taxon>
    </lineage>
</organism>
<evidence type="ECO:0000313" key="4">
    <source>
        <dbReference type="Proteomes" id="UP001500359"/>
    </source>
</evidence>
<feature type="domain" description="Cell-division protein ZapC N-terminal" evidence="2">
    <location>
        <begin position="1"/>
        <end position="89"/>
    </location>
</feature>
<accession>A0ABP3WPG4</accession>
<dbReference type="EMBL" id="BAAAFD010000001">
    <property type="protein sequence ID" value="GAA0852029.1"/>
    <property type="molecule type" value="Genomic_DNA"/>
</dbReference>
<evidence type="ECO:0000259" key="2">
    <source>
        <dbReference type="Pfam" id="PF21083"/>
    </source>
</evidence>
<keyword evidence="4" id="KW-1185">Reference proteome</keyword>
<protein>
    <recommendedName>
        <fullName evidence="5">Cell division protein ZapC</fullName>
    </recommendedName>
</protein>
<dbReference type="RefSeq" id="WP_343855592.1">
    <property type="nucleotide sequence ID" value="NZ_BAAAFD010000001.1"/>
</dbReference>
<proteinExistence type="predicted"/>
<gene>
    <name evidence="3" type="ORF">GCM10009114_00880</name>
</gene>
<evidence type="ECO:0000313" key="3">
    <source>
        <dbReference type="EMBL" id="GAA0852029.1"/>
    </source>
</evidence>
<comment type="caution">
    <text evidence="3">The sequence shown here is derived from an EMBL/GenBank/DDBJ whole genome shotgun (WGS) entry which is preliminary data.</text>
</comment>
<dbReference type="Pfam" id="PF21083">
    <property type="entry name" value="ZapC_N"/>
    <property type="match status" value="1"/>
</dbReference>
<dbReference type="Pfam" id="PF07126">
    <property type="entry name" value="ZapC_C"/>
    <property type="match status" value="1"/>
</dbReference>
<reference evidence="4" key="1">
    <citation type="journal article" date="2019" name="Int. J. Syst. Evol. Microbiol.">
        <title>The Global Catalogue of Microorganisms (GCM) 10K type strain sequencing project: providing services to taxonomists for standard genome sequencing and annotation.</title>
        <authorList>
            <consortium name="The Broad Institute Genomics Platform"/>
            <consortium name="The Broad Institute Genome Sequencing Center for Infectious Disease"/>
            <person name="Wu L."/>
            <person name="Ma J."/>
        </authorList>
    </citation>
    <scope>NUCLEOTIDE SEQUENCE [LARGE SCALE GENOMIC DNA]</scope>
    <source>
        <strain evidence="4">JCM 15896</strain>
    </source>
</reference>
<dbReference type="InterPro" id="IPR048372">
    <property type="entry name" value="ZapC_C"/>
</dbReference>
<dbReference type="InterPro" id="IPR048373">
    <property type="entry name" value="ZapC_N"/>
</dbReference>
<evidence type="ECO:0008006" key="5">
    <source>
        <dbReference type="Google" id="ProtNLM"/>
    </source>
</evidence>
<sequence length="173" mass="19578">MLLPSANWKWFINQQSRALMVELDAGLIFQTAYNESQLKNVPQHVLFDIHHCQFFMESVEALEASGVPFDNSAKLQIGLNATAALSFHKPVLNKSWLYEKKTSCLIGPYMQLAWLSIKDNTLLMLSLKHEGNTVLCLNLSETFETNDGKTHPQFCLISVLCDRLLSFDALDVD</sequence>
<name>A0ABP3WPG4_9ALTE</name>
<feature type="domain" description="Cell-division protein ZapC C-terminal" evidence="1">
    <location>
        <begin position="90"/>
        <end position="168"/>
    </location>
</feature>
<dbReference type="Proteomes" id="UP001500359">
    <property type="component" value="Unassembled WGS sequence"/>
</dbReference>
<evidence type="ECO:0000259" key="1">
    <source>
        <dbReference type="Pfam" id="PF07126"/>
    </source>
</evidence>